<feature type="compositionally biased region" description="Polar residues" evidence="1">
    <location>
        <begin position="41"/>
        <end position="56"/>
    </location>
</feature>
<evidence type="ECO:0000313" key="2">
    <source>
        <dbReference type="EnsemblPlants" id="TuG1812G0500004941.01.T01.cds361751"/>
    </source>
</evidence>
<sequence>KPRRPPASRSYSSPRSLRLRPPSRARRPHRHRHRLPAGSARRTTYLRSASASTSGWAESISAGRTWPTRGSGAAGMSAGNPAPQSACAPPSSVLPTSPTVLISPRTSTPCSWSAMSLRSPTSLARPLHRVEAACGLAVP</sequence>
<protein>
    <submittedName>
        <fullName evidence="2">Uncharacterized protein</fullName>
    </submittedName>
</protein>
<organism evidence="2 3">
    <name type="scientific">Triticum urartu</name>
    <name type="common">Red wild einkorn</name>
    <name type="synonym">Crithodium urartu</name>
    <dbReference type="NCBI Taxonomy" id="4572"/>
    <lineage>
        <taxon>Eukaryota</taxon>
        <taxon>Viridiplantae</taxon>
        <taxon>Streptophyta</taxon>
        <taxon>Embryophyta</taxon>
        <taxon>Tracheophyta</taxon>
        <taxon>Spermatophyta</taxon>
        <taxon>Magnoliopsida</taxon>
        <taxon>Liliopsida</taxon>
        <taxon>Poales</taxon>
        <taxon>Poaceae</taxon>
        <taxon>BOP clade</taxon>
        <taxon>Pooideae</taxon>
        <taxon>Triticodae</taxon>
        <taxon>Triticeae</taxon>
        <taxon>Triticinae</taxon>
        <taxon>Triticum</taxon>
    </lineage>
</organism>
<proteinExistence type="predicted"/>
<reference evidence="3" key="1">
    <citation type="journal article" date="2013" name="Nature">
        <title>Draft genome of the wheat A-genome progenitor Triticum urartu.</title>
        <authorList>
            <person name="Ling H.Q."/>
            <person name="Zhao S."/>
            <person name="Liu D."/>
            <person name="Wang J."/>
            <person name="Sun H."/>
            <person name="Zhang C."/>
            <person name="Fan H."/>
            <person name="Li D."/>
            <person name="Dong L."/>
            <person name="Tao Y."/>
            <person name="Gao C."/>
            <person name="Wu H."/>
            <person name="Li Y."/>
            <person name="Cui Y."/>
            <person name="Guo X."/>
            <person name="Zheng S."/>
            <person name="Wang B."/>
            <person name="Yu K."/>
            <person name="Liang Q."/>
            <person name="Yang W."/>
            <person name="Lou X."/>
            <person name="Chen J."/>
            <person name="Feng M."/>
            <person name="Jian J."/>
            <person name="Zhang X."/>
            <person name="Luo G."/>
            <person name="Jiang Y."/>
            <person name="Liu J."/>
            <person name="Wang Z."/>
            <person name="Sha Y."/>
            <person name="Zhang B."/>
            <person name="Wu H."/>
            <person name="Tang D."/>
            <person name="Shen Q."/>
            <person name="Xue P."/>
            <person name="Zou S."/>
            <person name="Wang X."/>
            <person name="Liu X."/>
            <person name="Wang F."/>
            <person name="Yang Y."/>
            <person name="An X."/>
            <person name="Dong Z."/>
            <person name="Zhang K."/>
            <person name="Zhang X."/>
            <person name="Luo M.C."/>
            <person name="Dvorak J."/>
            <person name="Tong Y."/>
            <person name="Wang J."/>
            <person name="Yang H."/>
            <person name="Li Z."/>
            <person name="Wang D."/>
            <person name="Zhang A."/>
            <person name="Wang J."/>
        </authorList>
    </citation>
    <scope>NUCLEOTIDE SEQUENCE</scope>
    <source>
        <strain evidence="3">cv. G1812</strain>
    </source>
</reference>
<reference evidence="2" key="2">
    <citation type="submission" date="2018-03" db="EMBL/GenBank/DDBJ databases">
        <title>The Triticum urartu genome reveals the dynamic nature of wheat genome evolution.</title>
        <authorList>
            <person name="Ling H."/>
            <person name="Ma B."/>
            <person name="Shi X."/>
            <person name="Liu H."/>
            <person name="Dong L."/>
            <person name="Sun H."/>
            <person name="Cao Y."/>
            <person name="Gao Q."/>
            <person name="Zheng S."/>
            <person name="Li Y."/>
            <person name="Yu Y."/>
            <person name="Du H."/>
            <person name="Qi M."/>
            <person name="Li Y."/>
            <person name="Yu H."/>
            <person name="Cui Y."/>
            <person name="Wang N."/>
            <person name="Chen C."/>
            <person name="Wu H."/>
            <person name="Zhao Y."/>
            <person name="Zhang J."/>
            <person name="Li Y."/>
            <person name="Zhou W."/>
            <person name="Zhang B."/>
            <person name="Hu W."/>
            <person name="Eijk M."/>
            <person name="Tang J."/>
            <person name="Witsenboer H."/>
            <person name="Zhao S."/>
            <person name="Li Z."/>
            <person name="Zhang A."/>
            <person name="Wang D."/>
            <person name="Liang C."/>
        </authorList>
    </citation>
    <scope>NUCLEOTIDE SEQUENCE [LARGE SCALE GENOMIC DNA]</scope>
    <source>
        <strain evidence="2">cv. G1812</strain>
    </source>
</reference>
<dbReference type="Gramene" id="TuG1812G0500004941.01.T01">
    <property type="protein sequence ID" value="TuG1812G0500004941.01.T01.cds361751"/>
    <property type="gene ID" value="TuG1812G0500004941.01"/>
</dbReference>
<reference evidence="2" key="3">
    <citation type="submission" date="2022-06" db="UniProtKB">
        <authorList>
            <consortium name="EnsemblPlants"/>
        </authorList>
    </citation>
    <scope>IDENTIFICATION</scope>
</reference>
<feature type="compositionally biased region" description="Low complexity" evidence="1">
    <location>
        <begin position="81"/>
        <end position="93"/>
    </location>
</feature>
<feature type="region of interest" description="Disordered" evidence="1">
    <location>
        <begin position="1"/>
        <end position="93"/>
    </location>
</feature>
<accession>A0A8R7QK23</accession>
<feature type="compositionally biased region" description="Low complexity" evidence="1">
    <location>
        <begin position="7"/>
        <end position="16"/>
    </location>
</feature>
<evidence type="ECO:0000256" key="1">
    <source>
        <dbReference type="SAM" id="MobiDB-lite"/>
    </source>
</evidence>
<feature type="compositionally biased region" description="Basic residues" evidence="1">
    <location>
        <begin position="17"/>
        <end position="35"/>
    </location>
</feature>
<evidence type="ECO:0000313" key="3">
    <source>
        <dbReference type="Proteomes" id="UP000015106"/>
    </source>
</evidence>
<dbReference type="EnsemblPlants" id="TuG1812G0500004941.01.T01">
    <property type="protein sequence ID" value="TuG1812G0500004941.01.T01.cds361751"/>
    <property type="gene ID" value="TuG1812G0500004941.01"/>
</dbReference>
<keyword evidence="3" id="KW-1185">Reference proteome</keyword>
<dbReference type="AlphaFoldDB" id="A0A8R7QK23"/>
<dbReference type="Proteomes" id="UP000015106">
    <property type="component" value="Chromosome 5"/>
</dbReference>
<name>A0A8R7QK23_TRIUA</name>